<gene>
    <name evidence="7" type="ORF">AKJ62_03830</name>
</gene>
<keyword evidence="8" id="KW-1185">Reference proteome</keyword>
<dbReference type="Pfam" id="PF01951">
    <property type="entry name" value="Archease"/>
    <property type="match status" value="1"/>
</dbReference>
<organism evidence="7 8">
    <name type="scientific">candidate division MSBL1 archaeon SCGC-AAA259D14</name>
    <dbReference type="NCBI Taxonomy" id="1698261"/>
    <lineage>
        <taxon>Archaea</taxon>
        <taxon>Methanobacteriati</taxon>
        <taxon>Methanobacteriota</taxon>
        <taxon>candidate division MSBL1</taxon>
    </lineage>
</organism>
<evidence type="ECO:0000259" key="6">
    <source>
        <dbReference type="Pfam" id="PF01951"/>
    </source>
</evidence>
<dbReference type="FunFam" id="3.55.10.10:FF:000002">
    <property type="entry name" value="Archease, putative"/>
    <property type="match status" value="1"/>
</dbReference>
<dbReference type="GO" id="GO:0006388">
    <property type="term" value="P:tRNA splicing, via endonucleolytic cleavage and ligation"/>
    <property type="evidence" value="ECO:0007669"/>
    <property type="project" value="UniProtKB-UniRule"/>
</dbReference>
<proteinExistence type="inferred from homology"/>
<keyword evidence="4 5" id="KW-0106">Calcium</keyword>
<dbReference type="SUPFAM" id="SSF69819">
    <property type="entry name" value="MTH1598-like"/>
    <property type="match status" value="1"/>
</dbReference>
<feature type="binding site" evidence="5">
    <location>
        <position position="12"/>
    </location>
    <ligand>
        <name>Ca(2+)</name>
        <dbReference type="ChEBI" id="CHEBI:29108"/>
    </ligand>
</feature>
<dbReference type="InterPro" id="IPR023572">
    <property type="entry name" value="Archease_dom"/>
</dbReference>
<comment type="similarity">
    <text evidence="1 5">Belongs to the archease family.</text>
</comment>
<dbReference type="EMBL" id="LHXL01000057">
    <property type="protein sequence ID" value="KXA89088.1"/>
    <property type="molecule type" value="Genomic_DNA"/>
</dbReference>
<reference evidence="7 8" key="1">
    <citation type="journal article" date="2016" name="Sci. Rep.">
        <title>Metabolic traits of an uncultured archaeal lineage -MSBL1- from brine pools of the Red Sea.</title>
        <authorList>
            <person name="Mwirichia R."/>
            <person name="Alam I."/>
            <person name="Rashid M."/>
            <person name="Vinu M."/>
            <person name="Ba-Alawi W."/>
            <person name="Anthony Kamau A."/>
            <person name="Kamanda Ngugi D."/>
            <person name="Goker M."/>
            <person name="Klenk H.P."/>
            <person name="Bajic V."/>
            <person name="Stingl U."/>
        </authorList>
    </citation>
    <scope>NUCLEOTIDE SEQUENCE [LARGE SCALE GENOMIC DNA]</scope>
    <source>
        <strain evidence="7">SCGC-AAA259D14</strain>
    </source>
</reference>
<evidence type="ECO:0000313" key="7">
    <source>
        <dbReference type="EMBL" id="KXA89088.1"/>
    </source>
</evidence>
<protein>
    <recommendedName>
        <fullName evidence="5">Protein archease</fullName>
    </recommendedName>
</protein>
<evidence type="ECO:0000256" key="1">
    <source>
        <dbReference type="ARBA" id="ARBA00007963"/>
    </source>
</evidence>
<dbReference type="PANTHER" id="PTHR12682">
    <property type="entry name" value="ARCHEASE"/>
    <property type="match status" value="1"/>
</dbReference>
<comment type="function">
    <text evidence="5">Activates the tRNA-splicing ligase complex by facilitating the enzymatic turnover of catalytic subunit RtcB. Acts by promoting the guanylylation of RtcB, a key intermediate step in tRNA ligation. Can also alter the NTP specificity of RtcB such that ATP, dGTP or ITP is used efficiently.</text>
</comment>
<keyword evidence="2 5" id="KW-0819">tRNA processing</keyword>
<accession>A0A133U4I1</accession>
<dbReference type="Proteomes" id="UP000070589">
    <property type="component" value="Unassembled WGS sequence"/>
</dbReference>
<keyword evidence="3 5" id="KW-0479">Metal-binding</keyword>
<name>A0A133U4I1_9EURY</name>
<feature type="binding site" evidence="5">
    <location>
        <position position="141"/>
    </location>
    <ligand>
        <name>Ca(2+)</name>
        <dbReference type="ChEBI" id="CHEBI:29108"/>
    </ligand>
</feature>
<dbReference type="GO" id="GO:0005509">
    <property type="term" value="F:calcium ion binding"/>
    <property type="evidence" value="ECO:0007669"/>
    <property type="project" value="UniProtKB-UniRule"/>
</dbReference>
<evidence type="ECO:0000256" key="5">
    <source>
        <dbReference type="HAMAP-Rule" id="MF_01222"/>
    </source>
</evidence>
<evidence type="ECO:0000256" key="2">
    <source>
        <dbReference type="ARBA" id="ARBA00022694"/>
    </source>
</evidence>
<dbReference type="Gene3D" id="3.55.10.10">
    <property type="entry name" value="Archease domain"/>
    <property type="match status" value="1"/>
</dbReference>
<dbReference type="AlphaFoldDB" id="A0A133U4I1"/>
<dbReference type="InterPro" id="IPR002804">
    <property type="entry name" value="Archease"/>
</dbReference>
<dbReference type="InterPro" id="IPR036820">
    <property type="entry name" value="Archease_dom_sf"/>
</dbReference>
<evidence type="ECO:0000313" key="8">
    <source>
        <dbReference type="Proteomes" id="UP000070589"/>
    </source>
</evidence>
<dbReference type="HAMAP" id="MF_01222">
    <property type="entry name" value="Archease_arch"/>
    <property type="match status" value="1"/>
</dbReference>
<sequence length="142" mass="16425">MKQFEWVDHTADVGFRAYGHDIEEAFENAALALTEIITDADKVRAEKDISIEIEAEDLEALLFDWLGYFLYLFDAKNLIMSKFEISEISSKNDEFKLEAKAWGEEFDRERHGYGTEVKAITYHMMEINCSPEQCSVQVIVDI</sequence>
<evidence type="ECO:0000256" key="4">
    <source>
        <dbReference type="ARBA" id="ARBA00022837"/>
    </source>
</evidence>
<dbReference type="NCBIfam" id="NF001617">
    <property type="entry name" value="PRK00407.1"/>
    <property type="match status" value="1"/>
</dbReference>
<dbReference type="PANTHER" id="PTHR12682:SF11">
    <property type="entry name" value="PROTEIN ARCHEASE"/>
    <property type="match status" value="1"/>
</dbReference>
<evidence type="ECO:0000256" key="3">
    <source>
        <dbReference type="ARBA" id="ARBA00022723"/>
    </source>
</evidence>
<feature type="binding site" evidence="5">
    <location>
        <position position="142"/>
    </location>
    <ligand>
        <name>Ca(2+)</name>
        <dbReference type="ChEBI" id="CHEBI:29108"/>
    </ligand>
</feature>
<feature type="domain" description="Archease" evidence="6">
    <location>
        <begin position="4"/>
        <end position="142"/>
    </location>
</feature>
<comment type="caution">
    <text evidence="7">The sequence shown here is derived from an EMBL/GenBank/DDBJ whole genome shotgun (WGS) entry which is preliminary data.</text>
</comment>
<dbReference type="InterPro" id="IPR022952">
    <property type="entry name" value="Archease_arc"/>
</dbReference>